<dbReference type="GO" id="GO:0036006">
    <property type="term" value="P:cellular response to macrophage colony-stimulating factor stimulus"/>
    <property type="evidence" value="ECO:0007669"/>
    <property type="project" value="Ensembl"/>
</dbReference>
<keyword evidence="7" id="KW-1003">Cell membrane</keyword>
<dbReference type="InterPro" id="IPR027267">
    <property type="entry name" value="AH/BAR_dom_sf"/>
</dbReference>
<evidence type="ECO:0000259" key="33">
    <source>
        <dbReference type="PROSITE" id="PS51741"/>
    </source>
</evidence>
<reference evidence="34" key="1">
    <citation type="submission" date="2025-08" db="UniProtKB">
        <authorList>
            <consortium name="Ensembl"/>
        </authorList>
    </citation>
    <scope>IDENTIFICATION</scope>
</reference>
<dbReference type="FunFam" id="1.10.510.10:FF:000622">
    <property type="entry name" value="Tyrosine-protein kinase"/>
    <property type="match status" value="1"/>
</dbReference>
<dbReference type="SUPFAM" id="SSF56112">
    <property type="entry name" value="Protein kinase-like (PK-like)"/>
    <property type="match status" value="1"/>
</dbReference>
<evidence type="ECO:0000256" key="27">
    <source>
        <dbReference type="PROSITE-ProRule" id="PRU00191"/>
    </source>
</evidence>
<keyword evidence="19 24" id="KW-0829">Tyrosine-protein kinase</keyword>
<evidence type="ECO:0000256" key="17">
    <source>
        <dbReference type="ARBA" id="ARBA00023121"/>
    </source>
</evidence>
<dbReference type="GO" id="GO:0032496">
    <property type="term" value="P:response to lipopolysaccharide"/>
    <property type="evidence" value="ECO:0007669"/>
    <property type="project" value="Ensembl"/>
</dbReference>
<dbReference type="InterPro" id="IPR001245">
    <property type="entry name" value="Ser-Thr/Tyr_kinase_cat_dom"/>
</dbReference>
<dbReference type="GO" id="GO:0015630">
    <property type="term" value="C:microtubule cytoskeleton"/>
    <property type="evidence" value="ECO:0007669"/>
    <property type="project" value="Ensembl"/>
</dbReference>
<evidence type="ECO:0000256" key="3">
    <source>
        <dbReference type="ARBA" id="ARBA00004282"/>
    </source>
</evidence>
<keyword evidence="14" id="KW-0965">Cell junction</keyword>
<dbReference type="GO" id="GO:0042058">
    <property type="term" value="P:regulation of epidermal growth factor receptor signaling pathway"/>
    <property type="evidence" value="ECO:0007669"/>
    <property type="project" value="Ensembl"/>
</dbReference>
<keyword evidence="18" id="KW-0472">Membrane</keyword>
<dbReference type="Pfam" id="PF00017">
    <property type="entry name" value="SH2"/>
    <property type="match status" value="1"/>
</dbReference>
<evidence type="ECO:0000256" key="24">
    <source>
        <dbReference type="PIRNR" id="PIRNR000632"/>
    </source>
</evidence>
<evidence type="ECO:0000256" key="4">
    <source>
        <dbReference type="ARBA" id="ARBA00004316"/>
    </source>
</evidence>
<dbReference type="GO" id="GO:0006935">
    <property type="term" value="P:chemotaxis"/>
    <property type="evidence" value="ECO:0007669"/>
    <property type="project" value="Ensembl"/>
</dbReference>
<evidence type="ECO:0000256" key="5">
    <source>
        <dbReference type="ARBA" id="ARBA00004413"/>
    </source>
</evidence>
<protein>
    <recommendedName>
        <fullName evidence="24">Tyrosine-protein kinase</fullName>
        <ecNumber evidence="24">2.7.10.2</ecNumber>
    </recommendedName>
</protein>
<evidence type="ECO:0000256" key="2">
    <source>
        <dbReference type="ARBA" id="ARBA00004245"/>
    </source>
</evidence>
<evidence type="ECO:0000256" key="9">
    <source>
        <dbReference type="ARBA" id="ARBA00022553"/>
    </source>
</evidence>
<dbReference type="SMART" id="SM00219">
    <property type="entry name" value="TyrKc"/>
    <property type="match status" value="1"/>
</dbReference>
<feature type="domain" description="F-BAR" evidence="33">
    <location>
        <begin position="1"/>
        <end position="259"/>
    </location>
</feature>
<organism evidence="34 35">
    <name type="scientific">Marmota marmota marmota</name>
    <name type="common">Alpine marmot</name>
    <dbReference type="NCBI Taxonomy" id="9994"/>
    <lineage>
        <taxon>Eukaryota</taxon>
        <taxon>Metazoa</taxon>
        <taxon>Chordata</taxon>
        <taxon>Craniata</taxon>
        <taxon>Vertebrata</taxon>
        <taxon>Euteleostomi</taxon>
        <taxon>Mammalia</taxon>
        <taxon>Eutheria</taxon>
        <taxon>Euarchontoglires</taxon>
        <taxon>Glires</taxon>
        <taxon>Rodentia</taxon>
        <taxon>Sciuromorpha</taxon>
        <taxon>Sciuridae</taxon>
        <taxon>Xerinae</taxon>
        <taxon>Marmotini</taxon>
        <taxon>Marmota</taxon>
    </lineage>
</organism>
<reference evidence="34" key="2">
    <citation type="submission" date="2025-09" db="UniProtKB">
        <authorList>
            <consortium name="Ensembl"/>
        </authorList>
    </citation>
    <scope>IDENTIFICATION</scope>
</reference>
<feature type="binding site" evidence="26 29">
    <location>
        <position position="592"/>
    </location>
    <ligand>
        <name>ATP</name>
        <dbReference type="ChEBI" id="CHEBI:30616"/>
    </ligand>
</feature>
<dbReference type="GO" id="GO:0008284">
    <property type="term" value="P:positive regulation of cell population proliferation"/>
    <property type="evidence" value="ECO:0007669"/>
    <property type="project" value="Ensembl"/>
</dbReference>
<feature type="active site" description="Proton acceptor" evidence="25">
    <location>
        <position position="685"/>
    </location>
</feature>
<dbReference type="Gene3D" id="3.30.505.10">
    <property type="entry name" value="SH2 domain"/>
    <property type="match status" value="1"/>
</dbReference>
<dbReference type="CDD" id="cd10361">
    <property type="entry name" value="SH2_Fps_family"/>
    <property type="match status" value="1"/>
</dbReference>
<evidence type="ECO:0000256" key="14">
    <source>
        <dbReference type="ARBA" id="ARBA00022949"/>
    </source>
</evidence>
<evidence type="ECO:0000256" key="8">
    <source>
        <dbReference type="ARBA" id="ARBA00022490"/>
    </source>
</evidence>
<name>A0A8C5Z451_MARMA</name>
<dbReference type="InterPro" id="IPR020635">
    <property type="entry name" value="Tyr_kinase_cat_dom"/>
</dbReference>
<comment type="subcellular location">
    <subcellularLocation>
        <location evidence="3">Cell junction</location>
    </subcellularLocation>
    <subcellularLocation>
        <location evidence="5">Cell membrane</location>
        <topology evidence="5">Peripheral membrane protein</topology>
        <orientation evidence="5">Cytoplasmic side</orientation>
    </subcellularLocation>
    <subcellularLocation>
        <location evidence="4">Cell projection</location>
    </subcellularLocation>
    <subcellularLocation>
        <location evidence="6">Cytoplasm</location>
        <location evidence="6">Cell cortex</location>
    </subcellularLocation>
    <subcellularLocation>
        <location evidence="2 24">Cytoplasm</location>
        <location evidence="2 24">Cytoskeleton</location>
    </subcellularLocation>
    <subcellularLocation>
        <location evidence="1">Nucleus</location>
    </subcellularLocation>
</comment>
<dbReference type="InterPro" id="IPR000719">
    <property type="entry name" value="Prot_kinase_dom"/>
</dbReference>
<dbReference type="InterPro" id="IPR036860">
    <property type="entry name" value="SH2_dom_sf"/>
</dbReference>
<dbReference type="SUPFAM" id="SSF103657">
    <property type="entry name" value="BAR/IMD domain-like"/>
    <property type="match status" value="1"/>
</dbReference>
<dbReference type="GO" id="GO:0005634">
    <property type="term" value="C:nucleus"/>
    <property type="evidence" value="ECO:0007669"/>
    <property type="project" value="UniProtKB-SubCell"/>
</dbReference>
<evidence type="ECO:0000256" key="11">
    <source>
        <dbReference type="ARBA" id="ARBA00022741"/>
    </source>
</evidence>
<dbReference type="PRINTS" id="PR00109">
    <property type="entry name" value="TYRKINASE"/>
</dbReference>
<evidence type="ECO:0000256" key="19">
    <source>
        <dbReference type="ARBA" id="ARBA00023137"/>
    </source>
</evidence>
<dbReference type="GO" id="GO:0034446">
    <property type="term" value="P:substrate adhesion-dependent cell spreading"/>
    <property type="evidence" value="ECO:0007669"/>
    <property type="project" value="Ensembl"/>
</dbReference>
<dbReference type="PROSITE" id="PS00109">
    <property type="entry name" value="PROTEIN_KINASE_TYR"/>
    <property type="match status" value="1"/>
</dbReference>
<dbReference type="GO" id="GO:0070102">
    <property type="term" value="P:interleukin-6-mediated signaling pathway"/>
    <property type="evidence" value="ECO:0007669"/>
    <property type="project" value="Ensembl"/>
</dbReference>
<dbReference type="GO" id="GO:0009898">
    <property type="term" value="C:cytoplasmic side of plasma membrane"/>
    <property type="evidence" value="ECO:0007669"/>
    <property type="project" value="Ensembl"/>
</dbReference>
<evidence type="ECO:0000256" key="6">
    <source>
        <dbReference type="ARBA" id="ARBA00004544"/>
    </source>
</evidence>
<dbReference type="GO" id="GO:0005938">
    <property type="term" value="C:cell cortex"/>
    <property type="evidence" value="ECO:0007669"/>
    <property type="project" value="UniProtKB-SubCell"/>
</dbReference>
<evidence type="ECO:0000256" key="12">
    <source>
        <dbReference type="ARBA" id="ARBA00022777"/>
    </source>
</evidence>
<dbReference type="GO" id="GO:0008289">
    <property type="term" value="F:lipid binding"/>
    <property type="evidence" value="ECO:0007669"/>
    <property type="project" value="UniProtKB-KW"/>
</dbReference>
<sequence>MGFGSDLKNSHEAVLKLQDWELRLLETVKKFMALRIKSDKEYASSLQNLCNQVDKESTVQMNYVSNVSKSWLLMIQQTEQLSRIMKMHAEDLNSGPLHRLTMMIKDKQQVKKSYVGVHQQIEAEMIKVTKTELEKLKSSYRQLIKEMNSAKEKYKEALAKGKETEKAKERYDKATMKLHMLHNQYVLALKGAQLHQNQYHDTTLPLLLDSLQKMQEEMIRALKGIFDEYSQITSLVTEEIVNVHKEIQLSVEQIDPSTEYNNFIDVHRTTAAQEQEIEFDTSLLEENENLQANEIMWNNLTAESLQVMLKTLAEELMQTQQMLLNKEEAVLELEKRIEESSKTCEKKSDIVLLLSQKQTLEELKQSVQQLKCTEAKFAAQKELLEQKVQENDGKEPPPIVNYEEDARSVTSMERKERLSKFESIRHSIAGIIRSPKSVLGSSAQLSDVISISEKPLAEQDWYHGAIPRIEAQDLLKQQGDFLVRESHGKPGEYVLSVYSDGQRRHFIIQFVDNLYRFEGTGFTNIPQLIDHHYTTKQVITKKSGVVLLNPIPKDKKWILNHEDVTLGELLGKGNFGEVYKGTLKDKTNVAVKTCKEDLPQELKIKFLQEAKILKQYDHPNIVKLIGVCTQRQPVYIIMELVPGGDFLSYLRKKKDELKLKQLVKFSLDAAAGMLYLESKNCIHRDLAARNCLVGENNILKISDFGMSRQEDGGVYSSSGLKQIPIKWTAPEALNYGRYSSESDVWSFGILLWETFSLGISPYPGMTNQQAREQVERGYRMSAPQNCPEEISKIMMKCWDYNPENRPTFSELQKELTIIKRKIT</sequence>
<evidence type="ECO:0000256" key="22">
    <source>
        <dbReference type="ARBA" id="ARBA00023273"/>
    </source>
</evidence>
<dbReference type="GO" id="GO:0030838">
    <property type="term" value="P:positive regulation of actin filament polymerization"/>
    <property type="evidence" value="ECO:0007669"/>
    <property type="project" value="Ensembl"/>
</dbReference>
<dbReference type="GO" id="GO:0030335">
    <property type="term" value="P:positive regulation of cell migration"/>
    <property type="evidence" value="ECO:0007669"/>
    <property type="project" value="Ensembl"/>
</dbReference>
<dbReference type="SUPFAM" id="SSF55550">
    <property type="entry name" value="SH2 domain"/>
    <property type="match status" value="1"/>
</dbReference>
<keyword evidence="20 24" id="KW-0206">Cytoskeleton</keyword>
<dbReference type="GO" id="GO:0038109">
    <property type="term" value="P:Kit signaling pathway"/>
    <property type="evidence" value="ECO:0007669"/>
    <property type="project" value="Ensembl"/>
</dbReference>
<dbReference type="EC" id="2.7.10.2" evidence="24"/>
<dbReference type="GO" id="GO:0030036">
    <property type="term" value="P:actin cytoskeleton organization"/>
    <property type="evidence" value="ECO:0007669"/>
    <property type="project" value="Ensembl"/>
</dbReference>
<dbReference type="FunFam" id="1.20.1270.60:FF:000029">
    <property type="entry name" value="Tyrosine-protein kinase"/>
    <property type="match status" value="1"/>
</dbReference>
<keyword evidence="10 24" id="KW-0808">Transferase</keyword>
<dbReference type="GO" id="GO:0008157">
    <property type="term" value="F:protein phosphatase 1 binding"/>
    <property type="evidence" value="ECO:0007669"/>
    <property type="project" value="Ensembl"/>
</dbReference>
<evidence type="ECO:0000256" key="23">
    <source>
        <dbReference type="ARBA" id="ARBA00051245"/>
    </source>
</evidence>
<dbReference type="PROSITE" id="PS00107">
    <property type="entry name" value="PROTEIN_KINASE_ATP"/>
    <property type="match status" value="1"/>
</dbReference>
<dbReference type="Ensembl" id="ENSMMMT00000010877.1">
    <property type="protein sequence ID" value="ENSMMMP00000009539.1"/>
    <property type="gene ID" value="ENSMMMG00000008367.1"/>
</dbReference>
<gene>
    <name evidence="34" type="primary">FER</name>
</gene>
<feature type="domain" description="Protein kinase" evidence="32">
    <location>
        <begin position="564"/>
        <end position="817"/>
    </location>
</feature>
<evidence type="ECO:0000256" key="10">
    <source>
        <dbReference type="ARBA" id="ARBA00022679"/>
    </source>
</evidence>
<dbReference type="GO" id="GO:0070161">
    <property type="term" value="C:anchoring junction"/>
    <property type="evidence" value="ECO:0007669"/>
    <property type="project" value="UniProtKB-SubCell"/>
</dbReference>
<dbReference type="CDD" id="cd07686">
    <property type="entry name" value="F-BAR_Fer"/>
    <property type="match status" value="1"/>
</dbReference>
<evidence type="ECO:0000256" key="1">
    <source>
        <dbReference type="ARBA" id="ARBA00004123"/>
    </source>
</evidence>
<dbReference type="AlphaFoldDB" id="A0A8C5Z451"/>
<dbReference type="Pfam" id="PF00611">
    <property type="entry name" value="FCH"/>
    <property type="match status" value="1"/>
</dbReference>
<evidence type="ECO:0000259" key="31">
    <source>
        <dbReference type="PROSITE" id="PS50001"/>
    </source>
</evidence>
<evidence type="ECO:0000256" key="7">
    <source>
        <dbReference type="ARBA" id="ARBA00022475"/>
    </source>
</evidence>
<evidence type="ECO:0000313" key="35">
    <source>
        <dbReference type="Proteomes" id="UP000694407"/>
    </source>
</evidence>
<evidence type="ECO:0000256" key="18">
    <source>
        <dbReference type="ARBA" id="ARBA00023136"/>
    </source>
</evidence>
<dbReference type="PRINTS" id="PR00401">
    <property type="entry name" value="SH2DOMAIN"/>
</dbReference>
<dbReference type="GO" id="GO:0015629">
    <property type="term" value="C:actin cytoskeleton"/>
    <property type="evidence" value="ECO:0007669"/>
    <property type="project" value="Ensembl"/>
</dbReference>
<feature type="binding site" evidence="26">
    <location>
        <begin position="570"/>
        <end position="578"/>
    </location>
    <ligand>
        <name>ATP</name>
        <dbReference type="ChEBI" id="CHEBI:30616"/>
    </ligand>
</feature>
<dbReference type="FunFam" id="3.30.200.20:FF:000089">
    <property type="entry name" value="Tyrosine-protein kinase"/>
    <property type="match status" value="1"/>
</dbReference>
<dbReference type="GO" id="GO:0035426">
    <property type="term" value="P:extracellular matrix-cell signaling"/>
    <property type="evidence" value="ECO:0007669"/>
    <property type="project" value="Ensembl"/>
</dbReference>
<keyword evidence="12 24" id="KW-0418">Kinase</keyword>
<dbReference type="Pfam" id="PF07714">
    <property type="entry name" value="PK_Tyr_Ser-Thr"/>
    <property type="match status" value="1"/>
</dbReference>
<evidence type="ECO:0000256" key="13">
    <source>
        <dbReference type="ARBA" id="ARBA00022840"/>
    </source>
</evidence>
<keyword evidence="21" id="KW-0539">Nucleus</keyword>
<dbReference type="GO" id="GO:0000785">
    <property type="term" value="C:chromatin"/>
    <property type="evidence" value="ECO:0007669"/>
    <property type="project" value="Ensembl"/>
</dbReference>
<dbReference type="InterPro" id="IPR008266">
    <property type="entry name" value="Tyr_kinase_AS"/>
</dbReference>
<evidence type="ECO:0000256" key="28">
    <source>
        <dbReference type="PROSITE-ProRule" id="PRU01077"/>
    </source>
</evidence>
<dbReference type="Gene3D" id="1.10.287.160">
    <property type="entry name" value="HR1 repeat"/>
    <property type="match status" value="1"/>
</dbReference>
<dbReference type="InterPro" id="IPR016250">
    <property type="entry name" value="Tyr-prot_kinase_Fes/Fps"/>
</dbReference>
<dbReference type="GO" id="GO:0004715">
    <property type="term" value="F:non-membrane spanning protein tyrosine kinase activity"/>
    <property type="evidence" value="ECO:0007669"/>
    <property type="project" value="UniProtKB-EC"/>
</dbReference>
<dbReference type="GO" id="GO:0008286">
    <property type="term" value="P:insulin receptor signaling pathway"/>
    <property type="evidence" value="ECO:0007669"/>
    <property type="project" value="Ensembl"/>
</dbReference>
<keyword evidence="17" id="KW-0446">Lipid-binding</keyword>
<dbReference type="Gene3D" id="1.10.510.10">
    <property type="entry name" value="Transferase(Phosphotransferase) domain 1"/>
    <property type="match status" value="1"/>
</dbReference>
<evidence type="ECO:0000256" key="25">
    <source>
        <dbReference type="PIRSR" id="PIRSR000632-1"/>
    </source>
</evidence>
<evidence type="ECO:0000256" key="16">
    <source>
        <dbReference type="ARBA" id="ARBA00023054"/>
    </source>
</evidence>
<dbReference type="GO" id="GO:0005154">
    <property type="term" value="F:epidermal growth factor receptor binding"/>
    <property type="evidence" value="ECO:0007669"/>
    <property type="project" value="Ensembl"/>
</dbReference>
<feature type="coiled-coil region" evidence="30">
    <location>
        <begin position="302"/>
        <end position="380"/>
    </location>
</feature>
<dbReference type="GeneTree" id="ENSGT00940000154997"/>
<dbReference type="GO" id="GO:0005829">
    <property type="term" value="C:cytosol"/>
    <property type="evidence" value="ECO:0007669"/>
    <property type="project" value="Ensembl"/>
</dbReference>
<keyword evidence="13 24" id="KW-0067">ATP-binding</keyword>
<dbReference type="InterPro" id="IPR000980">
    <property type="entry name" value="SH2"/>
</dbReference>
<dbReference type="PANTHER" id="PTHR24418">
    <property type="entry name" value="TYROSINE-PROTEIN KINASE"/>
    <property type="match status" value="1"/>
</dbReference>
<dbReference type="GO" id="GO:0036119">
    <property type="term" value="P:response to platelet-derived growth factor"/>
    <property type="evidence" value="ECO:0007669"/>
    <property type="project" value="Ensembl"/>
</dbReference>
<keyword evidence="15 27" id="KW-0727">SH2 domain</keyword>
<dbReference type="FunFam" id="3.30.505.10:FF:000020">
    <property type="entry name" value="Tyrosine-protein kinase"/>
    <property type="match status" value="1"/>
</dbReference>
<dbReference type="GO" id="GO:0034614">
    <property type="term" value="P:cellular response to reactive oxygen species"/>
    <property type="evidence" value="ECO:0007669"/>
    <property type="project" value="Ensembl"/>
</dbReference>
<dbReference type="Gene3D" id="3.30.200.20">
    <property type="entry name" value="Phosphorylase Kinase, domain 1"/>
    <property type="match status" value="1"/>
</dbReference>
<dbReference type="GO" id="GO:0000226">
    <property type="term" value="P:microtubule cytoskeleton organization"/>
    <property type="evidence" value="ECO:0007669"/>
    <property type="project" value="Ensembl"/>
</dbReference>
<evidence type="ECO:0000256" key="21">
    <source>
        <dbReference type="ARBA" id="ARBA00023242"/>
    </source>
</evidence>
<dbReference type="InterPro" id="IPR035849">
    <property type="entry name" value="Fes/Fps/Fer_SH2"/>
</dbReference>
<dbReference type="PROSITE" id="PS50011">
    <property type="entry name" value="PROTEIN_KINASE_DOM"/>
    <property type="match status" value="1"/>
</dbReference>
<dbReference type="SMART" id="SM00252">
    <property type="entry name" value="SH2"/>
    <property type="match status" value="1"/>
</dbReference>
<proteinExistence type="inferred from homology"/>
<comment type="similarity">
    <text evidence="24">Belongs to the protein kinase superfamily. Tyr protein kinase family. Fes/fps subfamily.</text>
</comment>
<dbReference type="GO" id="GO:0050904">
    <property type="term" value="P:diapedesis"/>
    <property type="evidence" value="ECO:0007669"/>
    <property type="project" value="Ensembl"/>
</dbReference>
<dbReference type="InterPro" id="IPR031160">
    <property type="entry name" value="F_BAR_dom"/>
</dbReference>
<dbReference type="GO" id="GO:0048008">
    <property type="term" value="P:platelet-derived growth factor receptor signaling pathway"/>
    <property type="evidence" value="ECO:0007669"/>
    <property type="project" value="Ensembl"/>
</dbReference>
<dbReference type="PROSITE" id="PS51741">
    <property type="entry name" value="F_BAR"/>
    <property type="match status" value="1"/>
</dbReference>
<keyword evidence="35" id="KW-1185">Reference proteome</keyword>
<dbReference type="GO" id="GO:0005524">
    <property type="term" value="F:ATP binding"/>
    <property type="evidence" value="ECO:0007669"/>
    <property type="project" value="UniProtKB-UniRule"/>
</dbReference>
<dbReference type="Proteomes" id="UP000694407">
    <property type="component" value="Unplaced"/>
</dbReference>
<dbReference type="InterPro" id="IPR001060">
    <property type="entry name" value="FCH_dom"/>
</dbReference>
<keyword evidence="22" id="KW-0966">Cell projection</keyword>
<dbReference type="SMART" id="SM00055">
    <property type="entry name" value="FCH"/>
    <property type="match status" value="1"/>
</dbReference>
<evidence type="ECO:0000256" key="15">
    <source>
        <dbReference type="ARBA" id="ARBA00022999"/>
    </source>
</evidence>
<dbReference type="FunFam" id="1.10.287.160:FF:000005">
    <property type="entry name" value="Tyrosine-protein kinase"/>
    <property type="match status" value="1"/>
</dbReference>
<evidence type="ECO:0000256" key="26">
    <source>
        <dbReference type="PIRSR" id="PIRSR000632-2"/>
    </source>
</evidence>
<dbReference type="GO" id="GO:0051897">
    <property type="term" value="P:positive regulation of phosphatidylinositol 3-kinase/protein kinase B signal transduction"/>
    <property type="evidence" value="ECO:0007669"/>
    <property type="project" value="Ensembl"/>
</dbReference>
<dbReference type="GO" id="GO:0030027">
    <property type="term" value="C:lamellipodium"/>
    <property type="evidence" value="ECO:0007669"/>
    <property type="project" value="Ensembl"/>
</dbReference>
<dbReference type="GO" id="GO:0033007">
    <property type="term" value="P:negative regulation of mast cell activation involved in immune response"/>
    <property type="evidence" value="ECO:0007669"/>
    <property type="project" value="Ensembl"/>
</dbReference>
<evidence type="ECO:0000259" key="32">
    <source>
        <dbReference type="PROSITE" id="PS50011"/>
    </source>
</evidence>
<evidence type="ECO:0000256" key="20">
    <source>
        <dbReference type="ARBA" id="ARBA00023212"/>
    </source>
</evidence>
<dbReference type="InterPro" id="IPR017441">
    <property type="entry name" value="Protein_kinase_ATP_BS"/>
</dbReference>
<keyword evidence="11 24" id="KW-0547">Nucleotide-binding</keyword>
<dbReference type="GO" id="GO:0038095">
    <property type="term" value="P:Fc-epsilon receptor signaling pathway"/>
    <property type="evidence" value="ECO:0007669"/>
    <property type="project" value="Ensembl"/>
</dbReference>
<dbReference type="GO" id="GO:0044331">
    <property type="term" value="P:cell-cell adhesion mediated by cadherin"/>
    <property type="evidence" value="ECO:0007669"/>
    <property type="project" value="Ensembl"/>
</dbReference>
<dbReference type="GO" id="GO:0010762">
    <property type="term" value="P:regulation of fibroblast migration"/>
    <property type="evidence" value="ECO:0007669"/>
    <property type="project" value="Ensembl"/>
</dbReference>
<keyword evidence="9" id="KW-0597">Phosphoprotein</keyword>
<accession>A0A8C5Z451</accession>
<evidence type="ECO:0000256" key="30">
    <source>
        <dbReference type="SAM" id="Coils"/>
    </source>
</evidence>
<dbReference type="PROSITE" id="PS50001">
    <property type="entry name" value="SH2"/>
    <property type="match status" value="1"/>
</dbReference>
<evidence type="ECO:0000313" key="34">
    <source>
        <dbReference type="Ensembl" id="ENSMMMP00000009539.1"/>
    </source>
</evidence>
<dbReference type="InterPro" id="IPR037452">
    <property type="entry name" value="Fer_F-BAR"/>
</dbReference>
<feature type="coiled-coil region" evidence="30">
    <location>
        <begin position="126"/>
        <end position="167"/>
    </location>
</feature>
<feature type="domain" description="SH2" evidence="31">
    <location>
        <begin position="461"/>
        <end position="551"/>
    </location>
</feature>
<evidence type="ECO:0000256" key="29">
    <source>
        <dbReference type="PROSITE-ProRule" id="PRU10141"/>
    </source>
</evidence>
<dbReference type="PIRSF" id="PIRSF000632">
    <property type="entry name" value="TyrPK_fps"/>
    <property type="match status" value="1"/>
</dbReference>
<dbReference type="InterPro" id="IPR050198">
    <property type="entry name" value="Non-receptor_tyrosine_kinases"/>
</dbReference>
<keyword evidence="8 24" id="KW-0963">Cytoplasm</keyword>
<dbReference type="Gene3D" id="1.20.1270.60">
    <property type="entry name" value="Arfaptin homology (AH) domain/BAR domain"/>
    <property type="match status" value="1"/>
</dbReference>
<keyword evidence="16 28" id="KW-0175">Coiled coil</keyword>
<dbReference type="GO" id="GO:0010591">
    <property type="term" value="P:regulation of lamellipodium assembly"/>
    <property type="evidence" value="ECO:0007669"/>
    <property type="project" value="Ensembl"/>
</dbReference>
<dbReference type="InterPro" id="IPR011009">
    <property type="entry name" value="Kinase-like_dom_sf"/>
</dbReference>
<comment type="catalytic activity">
    <reaction evidence="23 24">
        <text>L-tyrosyl-[protein] + ATP = O-phospho-L-tyrosyl-[protein] + ADP + H(+)</text>
        <dbReference type="Rhea" id="RHEA:10596"/>
        <dbReference type="Rhea" id="RHEA-COMP:10136"/>
        <dbReference type="Rhea" id="RHEA-COMP:20101"/>
        <dbReference type="ChEBI" id="CHEBI:15378"/>
        <dbReference type="ChEBI" id="CHEBI:30616"/>
        <dbReference type="ChEBI" id="CHEBI:46858"/>
        <dbReference type="ChEBI" id="CHEBI:61978"/>
        <dbReference type="ChEBI" id="CHEBI:456216"/>
        <dbReference type="EC" id="2.7.10.2"/>
    </reaction>
</comment>